<dbReference type="SUPFAM" id="SSF49584">
    <property type="entry name" value="Periplasmic chaperone C-domain"/>
    <property type="match status" value="1"/>
</dbReference>
<dbReference type="InterPro" id="IPR016148">
    <property type="entry name" value="Pili_assmbl_chaperone_C"/>
</dbReference>
<evidence type="ECO:0000256" key="5">
    <source>
        <dbReference type="ARBA" id="ARBA00023186"/>
    </source>
</evidence>
<dbReference type="PANTHER" id="PTHR30251:SF25">
    <property type="entry name" value="FIMBRIAE CHAPARONE"/>
    <property type="match status" value="1"/>
</dbReference>
<dbReference type="InterPro" id="IPR013783">
    <property type="entry name" value="Ig-like_fold"/>
</dbReference>
<reference evidence="8" key="1">
    <citation type="journal article" date="2018" name="Genome Biol.">
        <title>SKESA: strategic k-mer extension for scrupulous assemblies.</title>
        <authorList>
            <person name="Souvorov A."/>
            <person name="Agarwala R."/>
            <person name="Lipman D.J."/>
        </authorList>
    </citation>
    <scope>NUCLEOTIDE SEQUENCE [LARGE SCALE GENOMIC DNA]</scope>
    <source>
        <strain evidence="8">1839</strain>
    </source>
</reference>
<protein>
    <submittedName>
        <fullName evidence="8">Molecular chaperone</fullName>
    </submittedName>
</protein>
<evidence type="ECO:0000259" key="7">
    <source>
        <dbReference type="Pfam" id="PF02753"/>
    </source>
</evidence>
<comment type="caution">
    <text evidence="8">The sequence shown here is derived from an EMBL/GenBank/DDBJ whole genome shotgun (WGS) entry which is preliminary data.</text>
</comment>
<evidence type="ECO:0000313" key="8">
    <source>
        <dbReference type="EMBL" id="HAG5772873.1"/>
    </source>
</evidence>
<dbReference type="PRINTS" id="PR00969">
    <property type="entry name" value="CHAPERONPILI"/>
</dbReference>
<dbReference type="GO" id="GO:0071555">
    <property type="term" value="P:cell wall organization"/>
    <property type="evidence" value="ECO:0007669"/>
    <property type="project" value="InterPro"/>
</dbReference>
<dbReference type="Pfam" id="PF00345">
    <property type="entry name" value="PapD_N"/>
    <property type="match status" value="1"/>
</dbReference>
<dbReference type="Pfam" id="PF02753">
    <property type="entry name" value="PapD_C"/>
    <property type="match status" value="1"/>
</dbReference>
<dbReference type="Gene3D" id="2.60.40.10">
    <property type="entry name" value="Immunoglobulins"/>
    <property type="match status" value="2"/>
</dbReference>
<dbReference type="PANTHER" id="PTHR30251">
    <property type="entry name" value="PILUS ASSEMBLY CHAPERONE"/>
    <property type="match status" value="1"/>
</dbReference>
<proteinExistence type="inferred from homology"/>
<evidence type="ECO:0000256" key="1">
    <source>
        <dbReference type="ARBA" id="ARBA00004418"/>
    </source>
</evidence>
<gene>
    <name evidence="8" type="ORF">GGB84_004647</name>
</gene>
<name>A0A765TEA4_ECOLX</name>
<comment type="subcellular location">
    <subcellularLocation>
        <location evidence="1">Periplasm</location>
    </subcellularLocation>
</comment>
<dbReference type="InterPro" id="IPR016147">
    <property type="entry name" value="Pili_assmbl_chaperone_N"/>
</dbReference>
<dbReference type="InterPro" id="IPR001829">
    <property type="entry name" value="Pili_assmbl_chaperone_bac"/>
</dbReference>
<evidence type="ECO:0000259" key="6">
    <source>
        <dbReference type="Pfam" id="PF00345"/>
    </source>
</evidence>
<sequence length="242" mass="26890">MQKQNGILSFLAILCFILTGYSQASVVMTGTRVIFSSGLNEKMLQFTNSDPQPYIMQLQLTTADNQPAPQIPFILLPPVFRMEPYSGQTIRLISNGTATLPQNRESVFYLNFTQLPSIKADLQGKNHLMIAITSRVKIFYRPDSLPGDPVDAYKELRFSLLPGTLEVTNPTGFYINISSAQIMVSGKAIHVSGSTMLAPLSTEEWHLEKKITSLNGTSIRLVLVNDYGADIIKEKPLESRSF</sequence>
<dbReference type="EMBL" id="DAAYTU010000048">
    <property type="protein sequence ID" value="HAG5772873.1"/>
    <property type="molecule type" value="Genomic_DNA"/>
</dbReference>
<evidence type="ECO:0000256" key="4">
    <source>
        <dbReference type="ARBA" id="ARBA00022764"/>
    </source>
</evidence>
<evidence type="ECO:0000256" key="2">
    <source>
        <dbReference type="ARBA" id="ARBA00007399"/>
    </source>
</evidence>
<dbReference type="AlphaFoldDB" id="A0A765TEA4"/>
<keyword evidence="4" id="KW-0574">Periplasm</keyword>
<evidence type="ECO:0000256" key="3">
    <source>
        <dbReference type="ARBA" id="ARBA00022729"/>
    </source>
</evidence>
<dbReference type="InterPro" id="IPR008962">
    <property type="entry name" value="PapD-like_sf"/>
</dbReference>
<accession>A0A765TEA4</accession>
<comment type="similarity">
    <text evidence="2">Belongs to the periplasmic pilus chaperone family.</text>
</comment>
<dbReference type="InterPro" id="IPR036316">
    <property type="entry name" value="Pili_assmbl_chap_C_dom_sf"/>
</dbReference>
<dbReference type="GO" id="GO:0030288">
    <property type="term" value="C:outer membrane-bounded periplasmic space"/>
    <property type="evidence" value="ECO:0007669"/>
    <property type="project" value="InterPro"/>
</dbReference>
<keyword evidence="5" id="KW-0143">Chaperone</keyword>
<dbReference type="SUPFAM" id="SSF49354">
    <property type="entry name" value="PapD-like"/>
    <property type="match status" value="1"/>
</dbReference>
<feature type="domain" description="Pili assembly chaperone N-terminal" evidence="6">
    <location>
        <begin position="25"/>
        <end position="145"/>
    </location>
</feature>
<feature type="domain" description="Pili assembly chaperone C-terminal" evidence="7">
    <location>
        <begin position="167"/>
        <end position="229"/>
    </location>
</feature>
<keyword evidence="3" id="KW-0732">Signal</keyword>
<dbReference type="InterPro" id="IPR050643">
    <property type="entry name" value="Periplasmic_pilus_chap"/>
</dbReference>
<reference evidence="8" key="2">
    <citation type="submission" date="2020-02" db="EMBL/GenBank/DDBJ databases">
        <authorList>
            <consortium name="NCBI Pathogen Detection Project"/>
        </authorList>
    </citation>
    <scope>NUCLEOTIDE SEQUENCE</scope>
    <source>
        <strain evidence="8">1839</strain>
    </source>
</reference>
<organism evidence="8">
    <name type="scientific">Escherichia coli</name>
    <dbReference type="NCBI Taxonomy" id="562"/>
    <lineage>
        <taxon>Bacteria</taxon>
        <taxon>Pseudomonadati</taxon>
        <taxon>Pseudomonadota</taxon>
        <taxon>Gammaproteobacteria</taxon>
        <taxon>Enterobacterales</taxon>
        <taxon>Enterobacteriaceae</taxon>
        <taxon>Escherichia</taxon>
    </lineage>
</organism>